<reference evidence="6 7" key="1">
    <citation type="submission" date="2019-04" db="EMBL/GenBank/DDBJ databases">
        <authorList>
            <person name="Embree M."/>
            <person name="Gaffney J.R."/>
        </authorList>
    </citation>
    <scope>NUCLEOTIDE SEQUENCE [LARGE SCALE GENOMIC DNA]</scope>
    <source>
        <strain evidence="6 7">JE7A12</strain>
    </source>
</reference>
<feature type="domain" description="Peptidase S26" evidence="5">
    <location>
        <begin position="95"/>
        <end position="237"/>
    </location>
</feature>
<feature type="region of interest" description="Disordered" evidence="4">
    <location>
        <begin position="1"/>
        <end position="83"/>
    </location>
</feature>
<keyword evidence="3" id="KW-1133">Transmembrane helix</keyword>
<dbReference type="NCBIfam" id="TIGR02227">
    <property type="entry name" value="sigpep_I_bact"/>
    <property type="match status" value="1"/>
</dbReference>
<proteinExistence type="inferred from homology"/>
<dbReference type="AlphaFoldDB" id="A0A4P8XZS7"/>
<dbReference type="EMBL" id="CP039381">
    <property type="protein sequence ID" value="QCT07640.1"/>
    <property type="molecule type" value="Genomic_DNA"/>
</dbReference>
<dbReference type="PANTHER" id="PTHR43390">
    <property type="entry name" value="SIGNAL PEPTIDASE I"/>
    <property type="match status" value="1"/>
</dbReference>
<feature type="compositionally biased region" description="Basic and acidic residues" evidence="4">
    <location>
        <begin position="59"/>
        <end position="69"/>
    </location>
</feature>
<dbReference type="InterPro" id="IPR019533">
    <property type="entry name" value="Peptidase_S26"/>
</dbReference>
<keyword evidence="3" id="KW-0812">Transmembrane</keyword>
<dbReference type="Gene3D" id="2.10.109.10">
    <property type="entry name" value="Umud Fragment, subunit A"/>
    <property type="match status" value="1"/>
</dbReference>
<protein>
    <recommendedName>
        <fullName evidence="3">Signal peptidase I</fullName>
        <ecNumber evidence="3">3.4.21.89</ecNumber>
    </recommendedName>
</protein>
<evidence type="ECO:0000256" key="3">
    <source>
        <dbReference type="RuleBase" id="RU362042"/>
    </source>
</evidence>
<dbReference type="GO" id="GO:0006465">
    <property type="term" value="P:signal peptide processing"/>
    <property type="evidence" value="ECO:0007669"/>
    <property type="project" value="InterPro"/>
</dbReference>
<evidence type="ECO:0000313" key="6">
    <source>
        <dbReference type="EMBL" id="QCT07640.1"/>
    </source>
</evidence>
<evidence type="ECO:0000256" key="4">
    <source>
        <dbReference type="SAM" id="MobiDB-lite"/>
    </source>
</evidence>
<feature type="compositionally biased region" description="Polar residues" evidence="4">
    <location>
        <begin position="25"/>
        <end position="34"/>
    </location>
</feature>
<evidence type="ECO:0000256" key="2">
    <source>
        <dbReference type="ARBA" id="ARBA00009370"/>
    </source>
</evidence>
<feature type="transmembrane region" description="Helical" evidence="3">
    <location>
        <begin position="89"/>
        <end position="118"/>
    </location>
</feature>
<comment type="similarity">
    <text evidence="2 3">Belongs to the peptidase S26 family.</text>
</comment>
<dbReference type="Proteomes" id="UP000301475">
    <property type="component" value="Chromosome"/>
</dbReference>
<dbReference type="OrthoDB" id="9802919at2"/>
<dbReference type="SUPFAM" id="SSF51306">
    <property type="entry name" value="LexA/Signal peptidase"/>
    <property type="match status" value="1"/>
</dbReference>
<accession>A0A4P8XZS7</accession>
<keyword evidence="3" id="KW-0645">Protease</keyword>
<sequence length="246" mass="27257">MSETEGCILEEENAQKNTLDEAISSADNDSQHTQAHPVPQPTDADCTQRPKTEASGFSPEKKENTDRKKPAGKRPKGKPRKKKKTTKQLLIGLLIKIAVIALVVWGVFTFVLGIMIHYGNNMHPMVRDGDLVITLRLQKPFINAAVMYRHDGRTTVGRVIAMEGSVVDISKNGTFTVNGNAPSEEVFYPTYPADGSDIKYPYTVPEGKVFILNDFREDTNDSRSFGAVDTGDLQGTLLLTMRRRGF</sequence>
<dbReference type="GO" id="GO:0005886">
    <property type="term" value="C:plasma membrane"/>
    <property type="evidence" value="ECO:0007669"/>
    <property type="project" value="UniProtKB-SubCell"/>
</dbReference>
<feature type="compositionally biased region" description="Basic residues" evidence="4">
    <location>
        <begin position="70"/>
        <end position="83"/>
    </location>
</feature>
<evidence type="ECO:0000256" key="1">
    <source>
        <dbReference type="ARBA" id="ARBA00004401"/>
    </source>
</evidence>
<comment type="subcellular location">
    <subcellularLocation>
        <location evidence="1">Cell membrane</location>
        <topology evidence="1">Single-pass type II membrane protein</topology>
    </subcellularLocation>
    <subcellularLocation>
        <location evidence="3">Membrane</location>
        <topology evidence="3">Single-pass type II membrane protein</topology>
    </subcellularLocation>
</comment>
<comment type="catalytic activity">
    <reaction evidence="3">
        <text>Cleavage of hydrophobic, N-terminal signal or leader sequences from secreted and periplasmic proteins.</text>
        <dbReference type="EC" id="3.4.21.89"/>
    </reaction>
</comment>
<keyword evidence="7" id="KW-1185">Reference proteome</keyword>
<dbReference type="PRINTS" id="PR00727">
    <property type="entry name" value="LEADERPTASE"/>
</dbReference>
<dbReference type="InterPro" id="IPR036286">
    <property type="entry name" value="LexA/Signal_pep-like_sf"/>
</dbReference>
<dbReference type="PANTHER" id="PTHR43390:SF1">
    <property type="entry name" value="CHLOROPLAST PROCESSING PEPTIDASE"/>
    <property type="match status" value="1"/>
</dbReference>
<organism evidence="6 7">
    <name type="scientific">Ruminococcus bovis</name>
    <dbReference type="NCBI Taxonomy" id="2564099"/>
    <lineage>
        <taxon>Bacteria</taxon>
        <taxon>Bacillati</taxon>
        <taxon>Bacillota</taxon>
        <taxon>Clostridia</taxon>
        <taxon>Eubacteriales</taxon>
        <taxon>Oscillospiraceae</taxon>
        <taxon>Ruminococcus</taxon>
    </lineage>
</organism>
<keyword evidence="3 6" id="KW-0378">Hydrolase</keyword>
<dbReference type="EC" id="3.4.21.89" evidence="3"/>
<dbReference type="GO" id="GO:0009003">
    <property type="term" value="F:signal peptidase activity"/>
    <property type="evidence" value="ECO:0007669"/>
    <property type="project" value="UniProtKB-EC"/>
</dbReference>
<dbReference type="Pfam" id="PF10502">
    <property type="entry name" value="Peptidase_S26"/>
    <property type="match status" value="1"/>
</dbReference>
<evidence type="ECO:0000259" key="5">
    <source>
        <dbReference type="Pfam" id="PF10502"/>
    </source>
</evidence>
<dbReference type="KEGG" id="ruj:E5Z56_09865"/>
<keyword evidence="3" id="KW-0472">Membrane</keyword>
<dbReference type="InterPro" id="IPR000223">
    <property type="entry name" value="Pept_S26A_signal_pept_1"/>
</dbReference>
<gene>
    <name evidence="6" type="primary">lepB</name>
    <name evidence="6" type="ORF">E5Z56_09865</name>
</gene>
<evidence type="ECO:0000313" key="7">
    <source>
        <dbReference type="Proteomes" id="UP000301475"/>
    </source>
</evidence>
<dbReference type="GO" id="GO:0004252">
    <property type="term" value="F:serine-type endopeptidase activity"/>
    <property type="evidence" value="ECO:0007669"/>
    <property type="project" value="InterPro"/>
</dbReference>
<name>A0A4P8XZS7_9FIRM</name>